<dbReference type="RefSeq" id="WP_153452690.1">
    <property type="nucleotide sequence ID" value="NZ_WEGJ01000010.1"/>
</dbReference>
<dbReference type="OrthoDB" id="9758917at2"/>
<gene>
    <name evidence="3" type="ORF">SRB5_32560</name>
</gene>
<comment type="caution">
    <text evidence="3">The sequence shown here is derived from an EMBL/GenBank/DDBJ whole genome shotgun (WGS) entry which is preliminary data.</text>
</comment>
<dbReference type="Gene3D" id="2.40.10.10">
    <property type="entry name" value="Trypsin-like serine proteases"/>
    <property type="match status" value="2"/>
</dbReference>
<dbReference type="AlphaFoldDB" id="A0A7K0CI01"/>
<protein>
    <recommendedName>
        <fullName evidence="5">Serine protease</fullName>
    </recommendedName>
</protein>
<organism evidence="3 4">
    <name type="scientific">Streptomyces smaragdinus</name>
    <dbReference type="NCBI Taxonomy" id="2585196"/>
    <lineage>
        <taxon>Bacteria</taxon>
        <taxon>Bacillati</taxon>
        <taxon>Actinomycetota</taxon>
        <taxon>Actinomycetes</taxon>
        <taxon>Kitasatosporales</taxon>
        <taxon>Streptomycetaceae</taxon>
        <taxon>Streptomyces</taxon>
    </lineage>
</organism>
<evidence type="ECO:0008006" key="5">
    <source>
        <dbReference type="Google" id="ProtNLM"/>
    </source>
</evidence>
<dbReference type="Pfam" id="PF13365">
    <property type="entry name" value="Trypsin_2"/>
    <property type="match status" value="1"/>
</dbReference>
<dbReference type="GO" id="GO:0006508">
    <property type="term" value="P:proteolysis"/>
    <property type="evidence" value="ECO:0007669"/>
    <property type="project" value="InterPro"/>
</dbReference>
<dbReference type="SUPFAM" id="SSF50494">
    <property type="entry name" value="Trypsin-like serine proteases"/>
    <property type="match status" value="1"/>
</dbReference>
<reference evidence="3 4" key="1">
    <citation type="submission" date="2019-10" db="EMBL/GenBank/DDBJ databases">
        <title>Streptomyces smaragdinus sp. nov. and Streptomyces fabii sp. nov., isolated from the gut of fungus growing-termite Macrotermes natalensis.</title>
        <authorList>
            <person name="Schwitalla J."/>
            <person name="Benndorf R."/>
            <person name="Martin K."/>
            <person name="De Beer W."/>
            <person name="Kaster A.-K."/>
            <person name="Vollmers J."/>
            <person name="Poulsen M."/>
            <person name="Beemelmanns C."/>
        </authorList>
    </citation>
    <scope>NUCLEOTIDE SEQUENCE [LARGE SCALE GENOMIC DNA]</scope>
    <source>
        <strain evidence="3 4">RB5</strain>
    </source>
</reference>
<keyword evidence="4" id="KW-1185">Reference proteome</keyword>
<name>A0A7K0CI01_9ACTN</name>
<dbReference type="InterPro" id="IPR043504">
    <property type="entry name" value="Peptidase_S1_PA_chymotrypsin"/>
</dbReference>
<keyword evidence="2" id="KW-0812">Transmembrane</keyword>
<keyword evidence="2" id="KW-0472">Membrane</keyword>
<evidence type="ECO:0000313" key="4">
    <source>
        <dbReference type="Proteomes" id="UP000466345"/>
    </source>
</evidence>
<accession>A0A7K0CI01</accession>
<proteinExistence type="predicted"/>
<evidence type="ECO:0000313" key="3">
    <source>
        <dbReference type="EMBL" id="MQY13115.1"/>
    </source>
</evidence>
<dbReference type="GO" id="GO:0004252">
    <property type="term" value="F:serine-type endopeptidase activity"/>
    <property type="evidence" value="ECO:0007669"/>
    <property type="project" value="InterPro"/>
</dbReference>
<keyword evidence="2" id="KW-1133">Transmembrane helix</keyword>
<dbReference type="PRINTS" id="PR00834">
    <property type="entry name" value="PROTEASES2C"/>
</dbReference>
<dbReference type="Proteomes" id="UP000466345">
    <property type="component" value="Unassembled WGS sequence"/>
</dbReference>
<dbReference type="InterPro" id="IPR009003">
    <property type="entry name" value="Peptidase_S1_PA"/>
</dbReference>
<evidence type="ECO:0000256" key="2">
    <source>
        <dbReference type="SAM" id="Phobius"/>
    </source>
</evidence>
<evidence type="ECO:0000256" key="1">
    <source>
        <dbReference type="SAM" id="MobiDB-lite"/>
    </source>
</evidence>
<feature type="compositionally biased region" description="Pro residues" evidence="1">
    <location>
        <begin position="21"/>
        <end position="31"/>
    </location>
</feature>
<dbReference type="EMBL" id="WEGJ01000010">
    <property type="protein sequence ID" value="MQY13115.1"/>
    <property type="molecule type" value="Genomic_DNA"/>
</dbReference>
<dbReference type="PANTHER" id="PTHR22939:SF129">
    <property type="entry name" value="SERINE PROTEASE HTRA2, MITOCHONDRIAL"/>
    <property type="match status" value="1"/>
</dbReference>
<feature type="transmembrane region" description="Helical" evidence="2">
    <location>
        <begin position="42"/>
        <end position="64"/>
    </location>
</feature>
<dbReference type="PANTHER" id="PTHR22939">
    <property type="entry name" value="SERINE PROTEASE FAMILY S1C HTRA-RELATED"/>
    <property type="match status" value="1"/>
</dbReference>
<sequence>MSSDETFPHWPAPDPRHRAPEPVPVTAPSPTPRHRGRRPLPLLAAVALVAALAGGGSAALVGQWRDDHAAGVAGSGVTTGSPVSRTKGDSAVAAVARAVSPSVVEIKAVSGAGQATGSGVIVTGDGEIITNNHVVSGAQQLTVRFDDGSTAPAEVVGTNADNDIALIKATGKTGLKAATLGDSDRADVGDEVVAIGSPEGLTGTVTSGIISAKNRDVTVQKEQEQQQPRGQWPFGFGGEEYNGQLGGETTTYKALQTDASINPGNSGGPLVDLSGRVVGINSAMYSGNAGSVGLGFAIPVNDVRTIVADLRNN</sequence>
<dbReference type="InterPro" id="IPR001940">
    <property type="entry name" value="Peptidase_S1C"/>
</dbReference>
<feature type="region of interest" description="Disordered" evidence="1">
    <location>
        <begin position="1"/>
        <end position="37"/>
    </location>
</feature>